<organism evidence="3 4">
    <name type="scientific">Gymnopilus dilepis</name>
    <dbReference type="NCBI Taxonomy" id="231916"/>
    <lineage>
        <taxon>Eukaryota</taxon>
        <taxon>Fungi</taxon>
        <taxon>Dikarya</taxon>
        <taxon>Basidiomycota</taxon>
        <taxon>Agaricomycotina</taxon>
        <taxon>Agaricomycetes</taxon>
        <taxon>Agaricomycetidae</taxon>
        <taxon>Agaricales</taxon>
        <taxon>Agaricineae</taxon>
        <taxon>Hymenogastraceae</taxon>
        <taxon>Gymnopilus</taxon>
    </lineage>
</organism>
<dbReference type="InParanoid" id="A0A409W7V1"/>
<comment type="caution">
    <text evidence="3">The sequence shown here is derived from an EMBL/GenBank/DDBJ whole genome shotgun (WGS) entry which is preliminary data.</text>
</comment>
<dbReference type="Pfam" id="PF21671">
    <property type="entry name" value="CPL1-like"/>
    <property type="match status" value="1"/>
</dbReference>
<protein>
    <recommendedName>
        <fullName evidence="2">Protein CPL1-like domain-containing protein</fullName>
    </recommendedName>
</protein>
<dbReference type="Proteomes" id="UP000284706">
    <property type="component" value="Unassembled WGS sequence"/>
</dbReference>
<evidence type="ECO:0000256" key="1">
    <source>
        <dbReference type="SAM" id="MobiDB-lite"/>
    </source>
</evidence>
<reference evidence="3 4" key="1">
    <citation type="journal article" date="2018" name="Evol. Lett.">
        <title>Horizontal gene cluster transfer increased hallucinogenic mushroom diversity.</title>
        <authorList>
            <person name="Reynolds H.T."/>
            <person name="Vijayakumar V."/>
            <person name="Gluck-Thaler E."/>
            <person name="Korotkin H.B."/>
            <person name="Matheny P.B."/>
            <person name="Slot J.C."/>
        </authorList>
    </citation>
    <scope>NUCLEOTIDE SEQUENCE [LARGE SCALE GENOMIC DNA]</scope>
    <source>
        <strain evidence="3 4">SRW20</strain>
    </source>
</reference>
<feature type="region of interest" description="Disordered" evidence="1">
    <location>
        <begin position="223"/>
        <end position="282"/>
    </location>
</feature>
<proteinExistence type="predicted"/>
<feature type="compositionally biased region" description="Acidic residues" evidence="1">
    <location>
        <begin position="244"/>
        <end position="267"/>
    </location>
</feature>
<name>A0A409W7V1_9AGAR</name>
<keyword evidence="4" id="KW-1185">Reference proteome</keyword>
<dbReference type="InterPro" id="IPR038955">
    <property type="entry name" value="PriA/CPL1_fungi"/>
</dbReference>
<dbReference type="PANTHER" id="PTHR35192:SF2">
    <property type="entry name" value="APPLE DOMAIN-CONTAINING PROTEIN"/>
    <property type="match status" value="1"/>
</dbReference>
<feature type="compositionally biased region" description="Polar residues" evidence="1">
    <location>
        <begin position="1011"/>
        <end position="1020"/>
    </location>
</feature>
<accession>A0A409W7V1</accession>
<feature type="domain" description="Protein CPL1-like" evidence="2">
    <location>
        <begin position="544"/>
        <end position="614"/>
    </location>
</feature>
<sequence>MSNLNQNLLSSTGPSVLPTPNLPVSQLESLKFKANQIIESIKALQWTIDAGGHPGVMLSWPDILSKYNILLSQTHNFSNALIHPFPTPTSANSANRAPPQNIFERIALHPNTAVTDAQLDGEIAPILRNQQTTDVLNKENDTVRRLAEHMKTRGSLGVLGISPPPPPPGVFSAPKKPEYEDVLKECEEIRGEHDRRVERAVRAVAMLKEKYDWKARVEVQVEEPEELEWDPRHGKPVQDGAAVVDEDVGMDGSSEEEDESPEDDKEADIEGDKDGNSDEDDEFNVEGALFNADTTSPPMEGDLFDGVTPAANPGDSAMDDSRPMRLPFFTFLLGNLTVLSLFPTLVSSLHPVALSRRRDQSRPPAPAALTSRQYRVARDLLDVCINANVNLLADISQVLGLGSVLGPLDLGTDIQLCLCLKARFSHHEGFNAIGSLITAVINTSPQSQSCVFPTHAHHTCNTNDPCHYECDTPYVLQGDQCVCAAPYTSCNGVCGLYPQGCGSAVPRSLPRRSNAIVTIAQAKASCKPRETVCGVPGQANALAFECIDTSSTVDSCGGCMTTHPFFEAKPIRSAAGQDCTAISNAKKTSCSEHRCVVSTCADGWMPSSDKAACVLDVRAGSKMRRINKRSTSVATTAPSTLNSDLVSQLVEIVKLLLDLNAHGPKKSSPNTSSTTSIAGLLADVNAATAALINAMSSPSSLSTYVGSLLQSCWLLDSTLNDCNCVQTSGLSDFLKDLEDLIAASLALQSWLQSHSSMVSASASSGASSSPSDSVIVGLSDILTAGTLGLLGPVKSGVTIDGLDDLLGPGTSDLLNNLLNGLLVGPDNYKRQAAPPLTANATATVTAGGDLLSEIEALLNSILNLGGLLNLSPSSSHSSSTGSSASVPFDPSLWTSLLQGTSALLQSPTVQSLCPTLDGLYLTEQQLEAALGLGGPVYANALNELLSIINYTAALQVLCTKGSVTNPVPSVVTSTVTIHATSSTSKTPAPSTTPALSSTVHSVSTSSHVGPATTSVAPKPTTTSKSVSIAIPVTSHIPSSTVPHPVAPASSISSSSSGVPIIVGLDGLLNGLGLGDVKGVVTVGDGLLGDDLDGAVNNLLNGLGIGPNGVRSREDHAPAEELSTSFSSSGVPIVVGLDGLLDGLGLGDVKGVVTVGDGLLGDDLDGTVNNLLDGLDLGPNGVRSREEERRNDKRQLLANATADAVLGGSLVSTIEEVLNLVLGLNASARALPPKSSGSSSVPQGIDSSLVDNILDATMRLLSSTTYAQLFSNVNGLVNATVASLKILDGCSCADYLGLTELQDYLNQLVNETEALLALCPSVPAGSTSSVGTSSSPSPASAGAIEVGLTQLLSALGLNVKADTVVSGLLGDSLDNTVNSLLDSLGIGPSGMKRRAVFADR</sequence>
<feature type="region of interest" description="Disordered" evidence="1">
    <location>
        <begin position="155"/>
        <end position="175"/>
    </location>
</feature>
<feature type="compositionally biased region" description="Low complexity" evidence="1">
    <location>
        <begin position="981"/>
        <end position="1008"/>
    </location>
</feature>
<dbReference type="Gene3D" id="1.20.58.1710">
    <property type="match status" value="1"/>
</dbReference>
<dbReference type="STRING" id="231916.A0A409W7V1"/>
<dbReference type="OrthoDB" id="439917at2759"/>
<feature type="region of interest" description="Disordered" evidence="1">
    <location>
        <begin position="981"/>
        <end position="1020"/>
    </location>
</feature>
<gene>
    <name evidence="3" type="ORF">CVT26_007804</name>
</gene>
<evidence type="ECO:0000313" key="3">
    <source>
        <dbReference type="EMBL" id="PPQ74584.1"/>
    </source>
</evidence>
<evidence type="ECO:0000313" key="4">
    <source>
        <dbReference type="Proteomes" id="UP000284706"/>
    </source>
</evidence>
<dbReference type="PANTHER" id="PTHR35192">
    <property type="entry name" value="PROTEIN, PUTATIVE-RELATED"/>
    <property type="match status" value="1"/>
</dbReference>
<dbReference type="InterPro" id="IPR048661">
    <property type="entry name" value="CPL1-like"/>
</dbReference>
<dbReference type="EMBL" id="NHYE01005330">
    <property type="protein sequence ID" value="PPQ74584.1"/>
    <property type="molecule type" value="Genomic_DNA"/>
</dbReference>
<evidence type="ECO:0000259" key="2">
    <source>
        <dbReference type="Pfam" id="PF21671"/>
    </source>
</evidence>